<dbReference type="Pfam" id="PF07799">
    <property type="entry name" value="DUF1643"/>
    <property type="match status" value="1"/>
</dbReference>
<sequence>MDCKKIDINRNELFSSWWYINSLPGKSPAAEKWLKILESKVNDKAISIIPLKNSGVTILSVGINPSTYKGKERLEKITDTIKEEEGNPNSKKIYIYERIQQDQARYHRKNEYKVKNGGGLDPTRSNVLRAFLNNRFEDDQKHIKNIKTFIQMDIIPTRTNKISSLTNEEIDIDAMETNLCLLETYFKKADYIFLGWGSKVKGLGNEKSKERYEMCNNKLKKLIKENYEKCYCFWLNKDHIPVHPVGGGFKKACNPRIHAARTLRRLDSKELRYGIEKEEVMTKLHTTEKS</sequence>
<dbReference type="Proteomes" id="UP000704341">
    <property type="component" value="Unassembled WGS sequence"/>
</dbReference>
<dbReference type="RefSeq" id="WP_191667648.1">
    <property type="nucleotide sequence ID" value="NZ_QORN01000006.1"/>
</dbReference>
<proteinExistence type="predicted"/>
<dbReference type="InterPro" id="IPR012441">
    <property type="entry name" value="DUF1643"/>
</dbReference>
<reference evidence="1 2" key="1">
    <citation type="submission" date="2018-07" db="EMBL/GenBank/DDBJ databases">
        <title>Phylogenomic Insights into understanding Host Adaptation of Lactobacillus reuteri by a novel species, Lactobacillus spp. M31.</title>
        <authorList>
            <person name="Sharma S."/>
            <person name="Patil P."/>
            <person name="Korpole S."/>
            <person name="Patil P.B."/>
        </authorList>
    </citation>
    <scope>NUCLEOTIDE SEQUENCE [LARGE SCALE GENOMIC DNA]</scope>
    <source>
        <strain evidence="1 2">M31</strain>
    </source>
</reference>
<evidence type="ECO:0000313" key="1">
    <source>
        <dbReference type="EMBL" id="MBD5805944.1"/>
    </source>
</evidence>
<organism evidence="1 2">
    <name type="scientific">Limosilactobacillus walteri</name>
    <dbReference type="NCBI Taxonomy" id="2268022"/>
    <lineage>
        <taxon>Bacteria</taxon>
        <taxon>Bacillati</taxon>
        <taxon>Bacillota</taxon>
        <taxon>Bacilli</taxon>
        <taxon>Lactobacillales</taxon>
        <taxon>Lactobacillaceae</taxon>
        <taxon>Limosilactobacillus</taxon>
    </lineage>
</organism>
<comment type="caution">
    <text evidence="1">The sequence shown here is derived from an EMBL/GenBank/DDBJ whole genome shotgun (WGS) entry which is preliminary data.</text>
</comment>
<evidence type="ECO:0000313" key="2">
    <source>
        <dbReference type="Proteomes" id="UP000704341"/>
    </source>
</evidence>
<name>A0ABR8P5F3_9LACO</name>
<accession>A0ABR8P5F3</accession>
<protein>
    <submittedName>
        <fullName evidence="1">DUF1643 domain-containing protein</fullName>
    </submittedName>
</protein>
<dbReference type="EMBL" id="QORN01000006">
    <property type="protein sequence ID" value="MBD5805944.1"/>
    <property type="molecule type" value="Genomic_DNA"/>
</dbReference>
<keyword evidence="2" id="KW-1185">Reference proteome</keyword>
<gene>
    <name evidence="1" type="ORF">DTK66_02265</name>
</gene>